<keyword evidence="3" id="KW-1185">Reference proteome</keyword>
<dbReference type="AlphaFoldDB" id="A0A1H6B0H6"/>
<dbReference type="Proteomes" id="UP000236740">
    <property type="component" value="Unassembled WGS sequence"/>
</dbReference>
<evidence type="ECO:0000313" key="4">
    <source>
        <dbReference type="Proteomes" id="UP000296733"/>
    </source>
</evidence>
<reference evidence="1 4" key="2">
    <citation type="journal article" date="2019" name="Nat. Commun.">
        <title>A new type of DNA phosphorothioation-based antiviral system in archaea.</title>
        <authorList>
            <person name="Xiong L."/>
            <person name="Liu S."/>
            <person name="Chen S."/>
            <person name="Xiao Y."/>
            <person name="Zhu B."/>
            <person name="Gao Y."/>
            <person name="Zhang Y."/>
            <person name="Chen B."/>
            <person name="Luo J."/>
            <person name="Deng Z."/>
            <person name="Chen X."/>
            <person name="Wang L."/>
            <person name="Chen S."/>
        </authorList>
    </citation>
    <scope>NUCLEOTIDE SEQUENCE [LARGE SCALE GENOMIC DNA]</scope>
    <source>
        <strain evidence="1 4">CGMCC 1.10331</strain>
    </source>
</reference>
<dbReference type="KEGG" id="hlm:DV707_09210"/>
<dbReference type="EMBL" id="FNVN01000003">
    <property type="protein sequence ID" value="SEG53606.1"/>
    <property type="molecule type" value="Genomic_DNA"/>
</dbReference>
<proteinExistence type="predicted"/>
<dbReference type="OrthoDB" id="275215at2157"/>
<dbReference type="EMBL" id="CP031311">
    <property type="protein sequence ID" value="QCC47820.1"/>
    <property type="molecule type" value="Genomic_DNA"/>
</dbReference>
<evidence type="ECO:0000313" key="3">
    <source>
        <dbReference type="Proteomes" id="UP000236740"/>
    </source>
</evidence>
<protein>
    <recommendedName>
        <fullName evidence="5">Small CPxCG-related zinc finger protein</fullName>
    </recommendedName>
</protein>
<evidence type="ECO:0000313" key="1">
    <source>
        <dbReference type="EMBL" id="QCC47820.1"/>
    </source>
</evidence>
<organism evidence="2 3">
    <name type="scientific">Halobellus limi</name>
    <dbReference type="NCBI Taxonomy" id="699433"/>
    <lineage>
        <taxon>Archaea</taxon>
        <taxon>Methanobacteriati</taxon>
        <taxon>Methanobacteriota</taxon>
        <taxon>Stenosarchaea group</taxon>
        <taxon>Halobacteria</taxon>
        <taxon>Halobacteriales</taxon>
        <taxon>Haloferacaceae</taxon>
        <taxon>Halobellus</taxon>
    </lineage>
</organism>
<evidence type="ECO:0000313" key="2">
    <source>
        <dbReference type="EMBL" id="SEG53606.1"/>
    </source>
</evidence>
<dbReference type="GeneID" id="39858266"/>
<dbReference type="Proteomes" id="UP000296733">
    <property type="component" value="Chromosome"/>
</dbReference>
<sequence>MAEFENPYATNDPFVEAHFDCLNCGGKLWEYAIQRQMVCEDCRSLFSTEEVFEAQSTETAEATA</sequence>
<accession>A0A1H6B0H6</accession>
<gene>
    <name evidence="1" type="ORF">DV707_09210</name>
    <name evidence="2" type="ORF">SAMN04488133_2592</name>
</gene>
<name>A0A1H6B0H6_9EURY</name>
<dbReference type="RefSeq" id="WP_103992263.1">
    <property type="nucleotide sequence ID" value="NZ_CP031311.1"/>
</dbReference>
<reference evidence="2 3" key="1">
    <citation type="submission" date="2016-10" db="EMBL/GenBank/DDBJ databases">
        <authorList>
            <person name="de Groot N.N."/>
        </authorList>
    </citation>
    <scope>NUCLEOTIDE SEQUENCE [LARGE SCALE GENOMIC DNA]</scope>
    <source>
        <strain evidence="2 3">CGMCC 1.10331</strain>
    </source>
</reference>
<evidence type="ECO:0008006" key="5">
    <source>
        <dbReference type="Google" id="ProtNLM"/>
    </source>
</evidence>